<dbReference type="EMBL" id="JALJOS010000016">
    <property type="protein sequence ID" value="KAK9828285.1"/>
    <property type="molecule type" value="Genomic_DNA"/>
</dbReference>
<dbReference type="GO" id="GO:0004556">
    <property type="term" value="F:alpha-amylase activity"/>
    <property type="evidence" value="ECO:0007669"/>
    <property type="project" value="UniProtKB-UniRule"/>
</dbReference>
<dbReference type="PANTHER" id="PTHR43447">
    <property type="entry name" value="ALPHA-AMYLASE"/>
    <property type="match status" value="1"/>
</dbReference>
<keyword evidence="13" id="KW-1185">Reference proteome</keyword>
<comment type="caution">
    <text evidence="12">The sequence shown here is derived from an EMBL/GenBank/DDBJ whole genome shotgun (WGS) entry which is preliminary data.</text>
</comment>
<dbReference type="AlphaFoldDB" id="A0AAW1R2X2"/>
<evidence type="ECO:0000256" key="9">
    <source>
        <dbReference type="RuleBase" id="RU361134"/>
    </source>
</evidence>
<comment type="similarity">
    <text evidence="3 8">Belongs to the glycosyl hydrolase 13 family.</text>
</comment>
<name>A0AAW1R2X2_9CHLO</name>
<dbReference type="PRINTS" id="PR00110">
    <property type="entry name" value="ALPHAAMYLASE"/>
</dbReference>
<evidence type="ECO:0000256" key="4">
    <source>
        <dbReference type="ARBA" id="ARBA00012595"/>
    </source>
</evidence>
<keyword evidence="7 9" id="KW-0326">Glycosidase</keyword>
<dbReference type="GO" id="GO:0005975">
    <property type="term" value="P:carbohydrate metabolic process"/>
    <property type="evidence" value="ECO:0007669"/>
    <property type="project" value="InterPro"/>
</dbReference>
<dbReference type="InterPro" id="IPR006047">
    <property type="entry name" value="GH13_cat_dom"/>
</dbReference>
<dbReference type="Pfam" id="PF07821">
    <property type="entry name" value="Alpha-amyl_C2"/>
    <property type="match status" value="1"/>
</dbReference>
<feature type="domain" description="Alpha-amylase C-terminal beta-sheet" evidence="11">
    <location>
        <begin position="427"/>
        <end position="489"/>
    </location>
</feature>
<dbReference type="Pfam" id="PF00128">
    <property type="entry name" value="Alpha-amylase"/>
    <property type="match status" value="1"/>
</dbReference>
<evidence type="ECO:0000259" key="11">
    <source>
        <dbReference type="SMART" id="SM00810"/>
    </source>
</evidence>
<dbReference type="SMART" id="SM00642">
    <property type="entry name" value="Aamy"/>
    <property type="match status" value="1"/>
</dbReference>
<dbReference type="SMART" id="SM00810">
    <property type="entry name" value="Alpha-amyl_C2"/>
    <property type="match status" value="1"/>
</dbReference>
<dbReference type="Gene3D" id="2.60.40.1180">
    <property type="entry name" value="Golgi alpha-mannosidase II"/>
    <property type="match status" value="1"/>
</dbReference>
<dbReference type="Proteomes" id="UP001438707">
    <property type="component" value="Unassembled WGS sequence"/>
</dbReference>
<accession>A0AAW1R2X2</accession>
<evidence type="ECO:0000256" key="1">
    <source>
        <dbReference type="ARBA" id="ARBA00000548"/>
    </source>
</evidence>
<keyword evidence="6 9" id="KW-0119">Carbohydrate metabolism</keyword>
<proteinExistence type="inferred from homology"/>
<evidence type="ECO:0000256" key="5">
    <source>
        <dbReference type="ARBA" id="ARBA00022801"/>
    </source>
</evidence>
<evidence type="ECO:0000256" key="6">
    <source>
        <dbReference type="ARBA" id="ARBA00023277"/>
    </source>
</evidence>
<reference evidence="12 13" key="1">
    <citation type="journal article" date="2024" name="Nat. Commun.">
        <title>Phylogenomics reveals the evolutionary origins of lichenization in chlorophyte algae.</title>
        <authorList>
            <person name="Puginier C."/>
            <person name="Libourel C."/>
            <person name="Otte J."/>
            <person name="Skaloud P."/>
            <person name="Haon M."/>
            <person name="Grisel S."/>
            <person name="Petersen M."/>
            <person name="Berrin J.G."/>
            <person name="Delaux P.M."/>
            <person name="Dal Grande F."/>
            <person name="Keller J."/>
        </authorList>
    </citation>
    <scope>NUCLEOTIDE SEQUENCE [LARGE SCALE GENOMIC DNA]</scope>
    <source>
        <strain evidence="12 13">SAG 2145</strain>
    </source>
</reference>
<dbReference type="Gene3D" id="3.20.20.80">
    <property type="entry name" value="Glycosidases"/>
    <property type="match status" value="1"/>
</dbReference>
<evidence type="ECO:0000313" key="13">
    <source>
        <dbReference type="Proteomes" id="UP001438707"/>
    </source>
</evidence>
<evidence type="ECO:0000256" key="8">
    <source>
        <dbReference type="RuleBase" id="RU003615"/>
    </source>
</evidence>
<dbReference type="SUPFAM" id="SSF51445">
    <property type="entry name" value="(Trans)glycosidases"/>
    <property type="match status" value="1"/>
</dbReference>
<evidence type="ECO:0000256" key="2">
    <source>
        <dbReference type="ARBA" id="ARBA00001913"/>
    </source>
</evidence>
<gene>
    <name evidence="12" type="ORF">WJX74_007276</name>
</gene>
<protein>
    <recommendedName>
        <fullName evidence="4 9">Alpha-amylase</fullName>
        <ecNumber evidence="4 9">3.2.1.1</ecNumber>
    </recommendedName>
</protein>
<dbReference type="InterPro" id="IPR017853">
    <property type="entry name" value="GH"/>
</dbReference>
<dbReference type="SUPFAM" id="SSF51011">
    <property type="entry name" value="Glycosyl hydrolase domain"/>
    <property type="match status" value="1"/>
</dbReference>
<dbReference type="GO" id="GO:0005509">
    <property type="term" value="F:calcium ion binding"/>
    <property type="evidence" value="ECO:0007669"/>
    <property type="project" value="InterPro"/>
</dbReference>
<dbReference type="InterPro" id="IPR013780">
    <property type="entry name" value="Glyco_hydro_b"/>
</dbReference>
<keyword evidence="5 9" id="KW-0378">Hydrolase</keyword>
<sequence length="490" mass="54053">MQLQTRQTLRAQDVPMAVIQCKPLPNALPALVPKPFLPKQTLGKVLRQIAPAPISLTAKAAAVEQAAPAEPSTGPQSSNAERIGKDNAILLQGFGWSSHEAGGWWKIIKENVQAIKDAGFTHIWLPPPSRSVAPQGYMPGQYYNLNSAYGGPDELRAAVAEIKKAGLAPMADIVINHRCADAQDESGVWNNYKNEGVPENDLDWGTWAITSDDPDFKGQGAKDTGADFGAAPDLDHTNPKLREALKKWLNWLKDDIGFEGWRFDFAKGYGAEFVAEYCQGTVGTAVLNVGEFWTDAKWGDGGILDYDQNMPRQQLCDWLDAAGGCCVFDFVSKGIFNEAFRNNEMWRLIGPDAKQPGSSGWWPSRSVTFIGNHDTDSTQGHWPFPSGKEPPGYAYILTHPGIPCVMWEHLMDYGHKDVISGLIDVRKRTGINARSKLEILRAEADIYIAKVDDKLLVKIGPNNDMRDLSPSDQEWKMAMAGQDFALWEKA</sequence>
<evidence type="ECO:0000259" key="10">
    <source>
        <dbReference type="SMART" id="SM00642"/>
    </source>
</evidence>
<evidence type="ECO:0000256" key="3">
    <source>
        <dbReference type="ARBA" id="ARBA00008061"/>
    </source>
</evidence>
<dbReference type="InterPro" id="IPR006046">
    <property type="entry name" value="Alpha_amylase"/>
</dbReference>
<organism evidence="12 13">
    <name type="scientific">Apatococcus lobatus</name>
    <dbReference type="NCBI Taxonomy" id="904363"/>
    <lineage>
        <taxon>Eukaryota</taxon>
        <taxon>Viridiplantae</taxon>
        <taxon>Chlorophyta</taxon>
        <taxon>core chlorophytes</taxon>
        <taxon>Trebouxiophyceae</taxon>
        <taxon>Chlorellales</taxon>
        <taxon>Chlorellaceae</taxon>
        <taxon>Apatococcus</taxon>
    </lineage>
</organism>
<feature type="domain" description="Glycosyl hydrolase family 13 catalytic" evidence="10">
    <location>
        <begin position="88"/>
        <end position="426"/>
    </location>
</feature>
<dbReference type="CDD" id="cd11314">
    <property type="entry name" value="AmyAc_arch_bac_plant_AmyA"/>
    <property type="match status" value="1"/>
</dbReference>
<dbReference type="EC" id="3.2.1.1" evidence="4 9"/>
<evidence type="ECO:0000313" key="12">
    <source>
        <dbReference type="EMBL" id="KAK9828285.1"/>
    </source>
</evidence>
<evidence type="ECO:0000256" key="7">
    <source>
        <dbReference type="ARBA" id="ARBA00023295"/>
    </source>
</evidence>
<comment type="cofactor">
    <cofactor evidence="2">
        <name>Ca(2+)</name>
        <dbReference type="ChEBI" id="CHEBI:29108"/>
    </cofactor>
</comment>
<dbReference type="InterPro" id="IPR012850">
    <property type="entry name" value="A-amylase_bs_C"/>
</dbReference>
<comment type="catalytic activity">
    <reaction evidence="1 9">
        <text>Endohydrolysis of (1-&gt;4)-alpha-D-glucosidic linkages in polysaccharides containing three or more (1-&gt;4)-alpha-linked D-glucose units.</text>
        <dbReference type="EC" id="3.2.1.1"/>
    </reaction>
</comment>